<dbReference type="OrthoDB" id="10250282at2759"/>
<organism evidence="7 8">
    <name type="scientific">Decorospora gaudefroyi</name>
    <dbReference type="NCBI Taxonomy" id="184978"/>
    <lineage>
        <taxon>Eukaryota</taxon>
        <taxon>Fungi</taxon>
        <taxon>Dikarya</taxon>
        <taxon>Ascomycota</taxon>
        <taxon>Pezizomycotina</taxon>
        <taxon>Dothideomycetes</taxon>
        <taxon>Pleosporomycetidae</taxon>
        <taxon>Pleosporales</taxon>
        <taxon>Pleosporineae</taxon>
        <taxon>Pleosporaceae</taxon>
        <taxon>Decorospora</taxon>
    </lineage>
</organism>
<feature type="compositionally biased region" description="Low complexity" evidence="5">
    <location>
        <begin position="106"/>
        <end position="121"/>
    </location>
</feature>
<feature type="transmembrane region" description="Helical" evidence="6">
    <location>
        <begin position="520"/>
        <end position="541"/>
    </location>
</feature>
<feature type="transmembrane region" description="Helical" evidence="6">
    <location>
        <begin position="787"/>
        <end position="812"/>
    </location>
</feature>
<feature type="region of interest" description="Disordered" evidence="5">
    <location>
        <begin position="427"/>
        <end position="468"/>
    </location>
</feature>
<dbReference type="AlphaFoldDB" id="A0A6A5K4H6"/>
<dbReference type="PANTHER" id="PTHR23502:SF76">
    <property type="entry name" value="POLYAMINE TRANSPORT PROTEIN"/>
    <property type="match status" value="1"/>
</dbReference>
<comment type="subcellular location">
    <subcellularLocation>
        <location evidence="1">Membrane</location>
        <topology evidence="1">Multi-pass membrane protein</topology>
    </subcellularLocation>
</comment>
<dbReference type="Proteomes" id="UP000800040">
    <property type="component" value="Unassembled WGS sequence"/>
</dbReference>
<dbReference type="InterPro" id="IPR036259">
    <property type="entry name" value="MFS_trans_sf"/>
</dbReference>
<evidence type="ECO:0000313" key="8">
    <source>
        <dbReference type="Proteomes" id="UP000800040"/>
    </source>
</evidence>
<feature type="compositionally biased region" description="Low complexity" evidence="5">
    <location>
        <begin position="74"/>
        <end position="86"/>
    </location>
</feature>
<dbReference type="GO" id="GO:0005886">
    <property type="term" value="C:plasma membrane"/>
    <property type="evidence" value="ECO:0007669"/>
    <property type="project" value="TreeGrafter"/>
</dbReference>
<feature type="region of interest" description="Disordered" evidence="5">
    <location>
        <begin position="375"/>
        <end position="399"/>
    </location>
</feature>
<feature type="transmembrane region" description="Helical" evidence="6">
    <location>
        <begin position="872"/>
        <end position="892"/>
    </location>
</feature>
<evidence type="ECO:0008006" key="9">
    <source>
        <dbReference type="Google" id="ProtNLM"/>
    </source>
</evidence>
<feature type="transmembrane region" description="Helical" evidence="6">
    <location>
        <begin position="625"/>
        <end position="646"/>
    </location>
</feature>
<evidence type="ECO:0000256" key="4">
    <source>
        <dbReference type="ARBA" id="ARBA00023136"/>
    </source>
</evidence>
<feature type="transmembrane region" description="Helical" evidence="6">
    <location>
        <begin position="705"/>
        <end position="724"/>
    </location>
</feature>
<dbReference type="GO" id="GO:0022857">
    <property type="term" value="F:transmembrane transporter activity"/>
    <property type="evidence" value="ECO:0007669"/>
    <property type="project" value="TreeGrafter"/>
</dbReference>
<feature type="region of interest" description="Disordered" evidence="5">
    <location>
        <begin position="1"/>
        <end position="161"/>
    </location>
</feature>
<dbReference type="EMBL" id="ML975335">
    <property type="protein sequence ID" value="KAF1832585.1"/>
    <property type="molecule type" value="Genomic_DNA"/>
</dbReference>
<sequence>MSNRPPAKVDGGARDASNKSSTRSRPGPPPERKKLTPRSTAKRLPWLDEKTSRIAISTSVDGQHSAVDSPSPGTRTSSCSVSSTTTPKPITANKTTLRRKSVAPFPARRVPSAAGSSPSPVTRHRLSQARRASYVPTTTSPLRSAHRPSVSQSHEPRKRLSVVSVVHRDHVDAELGSSPLYDARPRADSLAPVPDHLELSSTSESISTPIERDIEYTSEPPEVVSRVQMSPTQPAPTRASGRAANRRISNAVEDLEDMVQEAVGVAAGAEDGDQVEELYDIIQEARAAVQDASAEPRHLMTAAVPLEVSGSSACSSCSSSSGYTTPPVAVPKKAPEDVVPGVTVDGQRPSVSFDWAYSDKNIPIDWAYANPKLSKEASSRTSSSSSSDQGAENSRTDFGTRSDLLLPKLVQAAPREHLDFVLRPVGREESRGRSRERTTGHSTVRRHRHHRSHEHKSRPRPLDAGFSEVDTPFDEQDVVAKPYGMELNVREQAHHHTFSLRRHHRRQPIARNWSTGKKRLTATIACINTALLGIIVGIYAGEVPRMQYSLADERHIVIIGNAVLYAGLALSTFFAWTLPLLHGRKAYILASLAMALPLQFPKAVAVSQYRGKDPKWRIALLLPHAMTGFVLGFANVNYVTVLLDLFGASLQSKHPHQEFVVVNDVRRHGGGMGLWLGIWSWCWIGSLAVGFMIGAAIIGSLSPDWGFYIVILILLVAMVLNIVAPETRRAPYRRSVTEVYDRDENYITRRVASGEVKLHISTEGPKYWFEEVWAGIKLMAMMLCQPGFLILALYLGWIYAQIVLVIVLLGALLSRDYRWEPEKVGAGVMSIAIGALLAIPLTKAGIFSRDRKRAFRTDSMTFQKQVTWSSHLVRRAIFTLLLPLMGLAYTLSSPGRQYPSIVPIVFAGTIGFLSILAIAECHGLIMETFDTCDLQPGDNTRHRLESMAVQDRRRRTNYTSFPRVTAGIFASQIFAFILAAVATIVGGSMTRQLGAQTSTGVTSGVLLGLTIVLILILWRFKQVQVIPNHTFGTRRDTAAWQEFKDLEKIGRGSDWKAVVIGNPSGKMRRMNVLELGALSRWTEIRKLNFLITGVMLGQPKEKKGRGFR</sequence>
<proteinExistence type="predicted"/>
<keyword evidence="4 6" id="KW-0472">Membrane</keyword>
<dbReference type="Gene3D" id="1.20.1250.20">
    <property type="entry name" value="MFS general substrate transporter like domains"/>
    <property type="match status" value="1"/>
</dbReference>
<keyword evidence="3 6" id="KW-1133">Transmembrane helix</keyword>
<name>A0A6A5K4H6_9PLEO</name>
<evidence type="ECO:0000256" key="6">
    <source>
        <dbReference type="SAM" id="Phobius"/>
    </source>
</evidence>
<keyword evidence="8" id="KW-1185">Reference proteome</keyword>
<evidence type="ECO:0000313" key="7">
    <source>
        <dbReference type="EMBL" id="KAF1832585.1"/>
    </source>
</evidence>
<feature type="transmembrane region" description="Helical" evidence="6">
    <location>
        <begin position="674"/>
        <end position="699"/>
    </location>
</feature>
<dbReference type="SUPFAM" id="SSF103473">
    <property type="entry name" value="MFS general substrate transporter"/>
    <property type="match status" value="1"/>
</dbReference>
<reference evidence="7" key="1">
    <citation type="submission" date="2020-01" db="EMBL/GenBank/DDBJ databases">
        <authorList>
            <consortium name="DOE Joint Genome Institute"/>
            <person name="Haridas S."/>
            <person name="Albert R."/>
            <person name="Binder M."/>
            <person name="Bloem J."/>
            <person name="Labutti K."/>
            <person name="Salamov A."/>
            <person name="Andreopoulos B."/>
            <person name="Baker S.E."/>
            <person name="Barry K."/>
            <person name="Bills G."/>
            <person name="Bluhm B.H."/>
            <person name="Cannon C."/>
            <person name="Castanera R."/>
            <person name="Culley D.E."/>
            <person name="Daum C."/>
            <person name="Ezra D."/>
            <person name="Gonzalez J.B."/>
            <person name="Henrissat B."/>
            <person name="Kuo A."/>
            <person name="Liang C."/>
            <person name="Lipzen A."/>
            <person name="Lutzoni F."/>
            <person name="Magnuson J."/>
            <person name="Mondo S."/>
            <person name="Nolan M."/>
            <person name="Ohm R."/>
            <person name="Pangilinan J."/>
            <person name="Park H.-J."/>
            <person name="Ramirez L."/>
            <person name="Alfaro M."/>
            <person name="Sun H."/>
            <person name="Tritt A."/>
            <person name="Yoshinaga Y."/>
            <person name="Zwiers L.-H."/>
            <person name="Turgeon B.G."/>
            <person name="Goodwin S.B."/>
            <person name="Spatafora J.W."/>
            <person name="Crous P.W."/>
            <person name="Grigoriev I.V."/>
        </authorList>
    </citation>
    <scope>NUCLEOTIDE SEQUENCE</scope>
    <source>
        <strain evidence="7">P77</strain>
    </source>
</reference>
<feature type="transmembrane region" description="Helical" evidence="6">
    <location>
        <begin position="556"/>
        <end position="579"/>
    </location>
</feature>
<evidence type="ECO:0000256" key="1">
    <source>
        <dbReference type="ARBA" id="ARBA00004141"/>
    </source>
</evidence>
<feature type="transmembrane region" description="Helical" evidence="6">
    <location>
        <begin position="824"/>
        <end position="846"/>
    </location>
</feature>
<feature type="transmembrane region" description="Helical" evidence="6">
    <location>
        <begin position="961"/>
        <end position="985"/>
    </location>
</feature>
<feature type="transmembrane region" description="Helical" evidence="6">
    <location>
        <begin position="997"/>
        <end position="1018"/>
    </location>
</feature>
<feature type="transmembrane region" description="Helical" evidence="6">
    <location>
        <begin position="898"/>
        <end position="919"/>
    </location>
</feature>
<accession>A0A6A5K4H6</accession>
<keyword evidence="2 6" id="KW-0812">Transmembrane</keyword>
<evidence type="ECO:0000256" key="3">
    <source>
        <dbReference type="ARBA" id="ARBA00022989"/>
    </source>
</evidence>
<evidence type="ECO:0000256" key="5">
    <source>
        <dbReference type="SAM" id="MobiDB-lite"/>
    </source>
</evidence>
<feature type="compositionally biased region" description="Basic and acidic residues" evidence="5">
    <location>
        <begin position="427"/>
        <end position="439"/>
    </location>
</feature>
<feature type="compositionally biased region" description="Polar residues" evidence="5">
    <location>
        <begin position="54"/>
        <end position="73"/>
    </location>
</feature>
<evidence type="ECO:0000256" key="2">
    <source>
        <dbReference type="ARBA" id="ARBA00022692"/>
    </source>
</evidence>
<protein>
    <recommendedName>
        <fullName evidence="9">MFS general substrate transporter</fullName>
    </recommendedName>
</protein>
<gene>
    <name evidence="7" type="ORF">BDW02DRAFT_502637</name>
</gene>
<feature type="compositionally biased region" description="Basic residues" evidence="5">
    <location>
        <begin position="443"/>
        <end position="459"/>
    </location>
</feature>
<dbReference type="PANTHER" id="PTHR23502">
    <property type="entry name" value="MAJOR FACILITATOR SUPERFAMILY"/>
    <property type="match status" value="1"/>
</dbReference>